<accession>A0ABS2AI63</accession>
<dbReference type="EMBL" id="JAENHP010000010">
    <property type="protein sequence ID" value="MBM2619527.1"/>
    <property type="molecule type" value="Genomic_DNA"/>
</dbReference>
<protein>
    <submittedName>
        <fullName evidence="1">Thioesterase</fullName>
    </submittedName>
</protein>
<dbReference type="SUPFAM" id="SSF54637">
    <property type="entry name" value="Thioesterase/thiol ester dehydrase-isomerase"/>
    <property type="match status" value="2"/>
</dbReference>
<gene>
    <name evidence="1" type="ORF">JIG36_28630</name>
</gene>
<dbReference type="RefSeq" id="WP_203379511.1">
    <property type="nucleotide sequence ID" value="NZ_JAENHP010000010.1"/>
</dbReference>
<keyword evidence="2" id="KW-1185">Reference proteome</keyword>
<sequence>MSVVTVPTSVEAVLAPSRGTLRPRFEGTNIGTWIGFKHINYLVEEALVEHFRSAGAPVGALYRNCGVGFEIVHLDTRIISALHIDDLATYEVVPSAPVDGELAVRVVLSTDRDGENSKVATSKVRVVLRDDARAKPTAELPAELRPFLVSRIGATSPAPATIVAEGRTDADVLTQLTRGRNAYAHAWRIPYFYCHYTERLQMSGYLRVMEEVVDLFLGDRGLSIRNMLDSRDWIPACTHSRIRMVDEALMEETLYVVYTVEEIFKDFLYTSSMECYVLREDRLVPTATGVVTHGYAAIDDRTNWGLVPFDAKVHAAFRGEQR</sequence>
<dbReference type="Gene3D" id="3.10.129.10">
    <property type="entry name" value="Hotdog Thioesterase"/>
    <property type="match status" value="2"/>
</dbReference>
<evidence type="ECO:0000313" key="1">
    <source>
        <dbReference type="EMBL" id="MBM2619527.1"/>
    </source>
</evidence>
<evidence type="ECO:0000313" key="2">
    <source>
        <dbReference type="Proteomes" id="UP000632138"/>
    </source>
</evidence>
<organism evidence="1 2">
    <name type="scientific">Paractinoplanes ovalisporus</name>
    <dbReference type="NCBI Taxonomy" id="2810368"/>
    <lineage>
        <taxon>Bacteria</taxon>
        <taxon>Bacillati</taxon>
        <taxon>Actinomycetota</taxon>
        <taxon>Actinomycetes</taxon>
        <taxon>Micromonosporales</taxon>
        <taxon>Micromonosporaceae</taxon>
        <taxon>Paractinoplanes</taxon>
    </lineage>
</organism>
<name>A0ABS2AI63_9ACTN</name>
<dbReference type="InterPro" id="IPR029069">
    <property type="entry name" value="HotDog_dom_sf"/>
</dbReference>
<proteinExistence type="predicted"/>
<reference evidence="1 2" key="1">
    <citation type="submission" date="2021-01" db="EMBL/GenBank/DDBJ databases">
        <title>Actinoplanes sp. nov. LDG1-06 isolated from lichen.</title>
        <authorList>
            <person name="Saeng-In P."/>
            <person name="Phongsopitanun W."/>
            <person name="Kanchanasin P."/>
            <person name="Yuki M."/>
            <person name="Kudo T."/>
            <person name="Ohkuma M."/>
            <person name="Tanasupawat S."/>
        </authorList>
    </citation>
    <scope>NUCLEOTIDE SEQUENCE [LARGE SCALE GENOMIC DNA]</scope>
    <source>
        <strain evidence="1 2">LDG1-06</strain>
    </source>
</reference>
<comment type="caution">
    <text evidence="1">The sequence shown here is derived from an EMBL/GenBank/DDBJ whole genome shotgun (WGS) entry which is preliminary data.</text>
</comment>
<dbReference type="Proteomes" id="UP000632138">
    <property type="component" value="Unassembled WGS sequence"/>
</dbReference>